<dbReference type="PANTHER" id="PTHR31669:SF283">
    <property type="entry name" value="PROTEIN FAR1-RELATED SEQUENCE"/>
    <property type="match status" value="1"/>
</dbReference>
<keyword evidence="1" id="KW-0863">Zinc-finger</keyword>
<dbReference type="InterPro" id="IPR031052">
    <property type="entry name" value="FHY3/FAR1"/>
</dbReference>
<keyword evidence="1" id="KW-0479">Metal-binding</keyword>
<keyword evidence="1" id="KW-0539">Nucleus</keyword>
<name>A0A445D0B6_ARAHY</name>
<dbReference type="GO" id="GO:0006355">
    <property type="term" value="P:regulation of DNA-templated transcription"/>
    <property type="evidence" value="ECO:0007669"/>
    <property type="project" value="UniProtKB-UniRule"/>
</dbReference>
<dbReference type="GO" id="GO:0008270">
    <property type="term" value="F:zinc ion binding"/>
    <property type="evidence" value="ECO:0007669"/>
    <property type="project" value="UniProtKB-UniRule"/>
</dbReference>
<comment type="similarity">
    <text evidence="1">Belongs to the FHY3/FAR1 family.</text>
</comment>
<gene>
    <name evidence="2" type="ORF">Ahy_A05g022214</name>
</gene>
<sequence>MGGQVPKSILTNQCASMQRAIEMSHVVWNSFTKDAFDRNWNDFITKYGLKGNKWLSGNRDFNLNYFHAVTFWVKMCTDFGLCWLMFSIPVYLDHHFWYGMRSSESMHVFLNKFITRNSSLS</sequence>
<dbReference type="AlphaFoldDB" id="A0A445D0B6"/>
<evidence type="ECO:0000313" key="3">
    <source>
        <dbReference type="Proteomes" id="UP000289738"/>
    </source>
</evidence>
<accession>A0A445D0B6</accession>
<comment type="caution">
    <text evidence="2">The sequence shown here is derived from an EMBL/GenBank/DDBJ whole genome shotgun (WGS) entry which is preliminary data.</text>
</comment>
<comment type="subcellular location">
    <subcellularLocation>
        <location evidence="1">Nucleus</location>
    </subcellularLocation>
</comment>
<dbReference type="GO" id="GO:0005634">
    <property type="term" value="C:nucleus"/>
    <property type="evidence" value="ECO:0007669"/>
    <property type="project" value="UniProtKB-SubCell"/>
</dbReference>
<organism evidence="2 3">
    <name type="scientific">Arachis hypogaea</name>
    <name type="common">Peanut</name>
    <dbReference type="NCBI Taxonomy" id="3818"/>
    <lineage>
        <taxon>Eukaryota</taxon>
        <taxon>Viridiplantae</taxon>
        <taxon>Streptophyta</taxon>
        <taxon>Embryophyta</taxon>
        <taxon>Tracheophyta</taxon>
        <taxon>Spermatophyta</taxon>
        <taxon>Magnoliopsida</taxon>
        <taxon>eudicotyledons</taxon>
        <taxon>Gunneridae</taxon>
        <taxon>Pentapetalae</taxon>
        <taxon>rosids</taxon>
        <taxon>fabids</taxon>
        <taxon>Fabales</taxon>
        <taxon>Fabaceae</taxon>
        <taxon>Papilionoideae</taxon>
        <taxon>50 kb inversion clade</taxon>
        <taxon>dalbergioids sensu lato</taxon>
        <taxon>Dalbergieae</taxon>
        <taxon>Pterocarpus clade</taxon>
        <taxon>Arachis</taxon>
    </lineage>
</organism>
<keyword evidence="3" id="KW-1185">Reference proteome</keyword>
<keyword evidence="1" id="KW-0862">Zinc</keyword>
<evidence type="ECO:0000313" key="2">
    <source>
        <dbReference type="EMBL" id="RYR56514.1"/>
    </source>
</evidence>
<evidence type="ECO:0000256" key="1">
    <source>
        <dbReference type="RuleBase" id="RU367018"/>
    </source>
</evidence>
<dbReference type="Proteomes" id="UP000289738">
    <property type="component" value="Chromosome A05"/>
</dbReference>
<dbReference type="PANTHER" id="PTHR31669">
    <property type="entry name" value="PROTEIN FAR1-RELATED SEQUENCE 10-RELATED"/>
    <property type="match status" value="1"/>
</dbReference>
<proteinExistence type="inferred from homology"/>
<dbReference type="EMBL" id="SDMP01000005">
    <property type="protein sequence ID" value="RYR56514.1"/>
    <property type="molecule type" value="Genomic_DNA"/>
</dbReference>
<protein>
    <recommendedName>
        <fullName evidence="1">Protein FAR1-RELATED SEQUENCE</fullName>
    </recommendedName>
</protein>
<reference evidence="2 3" key="1">
    <citation type="submission" date="2019-01" db="EMBL/GenBank/DDBJ databases">
        <title>Sequencing of cultivated peanut Arachis hypogaea provides insights into genome evolution and oil improvement.</title>
        <authorList>
            <person name="Chen X."/>
        </authorList>
    </citation>
    <scope>NUCLEOTIDE SEQUENCE [LARGE SCALE GENOMIC DNA]</scope>
    <source>
        <strain evidence="3">cv. Fuhuasheng</strain>
        <tissue evidence="2">Leaves</tissue>
    </source>
</reference>
<comment type="function">
    <text evidence="1">Putative transcription activator involved in regulating light control of development.</text>
</comment>